<name>A0AA38IUY0_9CUCU</name>
<dbReference type="Proteomes" id="UP001168821">
    <property type="component" value="Unassembled WGS sequence"/>
</dbReference>
<dbReference type="EMBL" id="JALNTZ010000002">
    <property type="protein sequence ID" value="KAJ3662071.1"/>
    <property type="molecule type" value="Genomic_DNA"/>
</dbReference>
<reference evidence="1" key="1">
    <citation type="journal article" date="2023" name="G3 (Bethesda)">
        <title>Whole genome assemblies of Zophobas morio and Tenebrio molitor.</title>
        <authorList>
            <person name="Kaur S."/>
            <person name="Stinson S.A."/>
            <person name="diCenzo G.C."/>
        </authorList>
    </citation>
    <scope>NUCLEOTIDE SEQUENCE</scope>
    <source>
        <strain evidence="1">QUZm001</strain>
    </source>
</reference>
<dbReference type="GO" id="GO:0005524">
    <property type="term" value="F:ATP binding"/>
    <property type="evidence" value="ECO:0007669"/>
    <property type="project" value="InterPro"/>
</dbReference>
<gene>
    <name evidence="1" type="ORF">Zmor_006435</name>
</gene>
<dbReference type="AlphaFoldDB" id="A0AA38IUY0"/>
<accession>A0AA38IUY0</accession>
<evidence type="ECO:0000313" key="2">
    <source>
        <dbReference type="Proteomes" id="UP001168821"/>
    </source>
</evidence>
<comment type="caution">
    <text evidence="1">The sequence shown here is derived from an EMBL/GenBank/DDBJ whole genome shotgun (WGS) entry which is preliminary data.</text>
</comment>
<dbReference type="InterPro" id="IPR027413">
    <property type="entry name" value="GROEL-like_equatorial_sf"/>
</dbReference>
<dbReference type="Gene3D" id="1.10.560.10">
    <property type="entry name" value="GroEL-like equatorial domain"/>
    <property type="match status" value="1"/>
</dbReference>
<organism evidence="1 2">
    <name type="scientific">Zophobas morio</name>
    <dbReference type="NCBI Taxonomy" id="2755281"/>
    <lineage>
        <taxon>Eukaryota</taxon>
        <taxon>Metazoa</taxon>
        <taxon>Ecdysozoa</taxon>
        <taxon>Arthropoda</taxon>
        <taxon>Hexapoda</taxon>
        <taxon>Insecta</taxon>
        <taxon>Pterygota</taxon>
        <taxon>Neoptera</taxon>
        <taxon>Endopterygota</taxon>
        <taxon>Coleoptera</taxon>
        <taxon>Polyphaga</taxon>
        <taxon>Cucujiformia</taxon>
        <taxon>Tenebrionidae</taxon>
        <taxon>Zophobas</taxon>
    </lineage>
</organism>
<dbReference type="InterPro" id="IPR002423">
    <property type="entry name" value="Cpn60/GroEL/TCP-1"/>
</dbReference>
<dbReference type="SUPFAM" id="SSF48592">
    <property type="entry name" value="GroEL equatorial domain-like"/>
    <property type="match status" value="1"/>
</dbReference>
<proteinExistence type="predicted"/>
<sequence>MKRGDIVPCFILILDLEFSFWAKTWIAAIARPKKTLHQRRAFLPKVLCCQGKCCYAAVTLAYIRALSRDSNDDVVVCDTIVKLQEESRLNPEPIGLDLTSGQPINPKDAGILDNYVVKKQIINSCSVIASNLLLVDEIMRAGMSSLKG</sequence>
<protein>
    <submittedName>
        <fullName evidence="1">Uncharacterized protein</fullName>
    </submittedName>
</protein>
<dbReference type="Pfam" id="PF00118">
    <property type="entry name" value="Cpn60_TCP1"/>
    <property type="match status" value="1"/>
</dbReference>
<evidence type="ECO:0000313" key="1">
    <source>
        <dbReference type="EMBL" id="KAJ3662071.1"/>
    </source>
</evidence>
<keyword evidence="2" id="KW-1185">Reference proteome</keyword>